<dbReference type="EMBL" id="JBJURJ010000006">
    <property type="protein sequence ID" value="MFM9328768.1"/>
    <property type="molecule type" value="Genomic_DNA"/>
</dbReference>
<keyword evidence="1" id="KW-0436">Ligase</keyword>
<proteinExistence type="predicted"/>
<organism evidence="1 2">
    <name type="scientific">Paenibacillus mesotrionivorans</name>
    <dbReference type="NCBI Taxonomy" id="3160968"/>
    <lineage>
        <taxon>Bacteria</taxon>
        <taxon>Bacillati</taxon>
        <taxon>Bacillota</taxon>
        <taxon>Bacilli</taxon>
        <taxon>Bacillales</taxon>
        <taxon>Paenibacillaceae</taxon>
        <taxon>Paenibacillus</taxon>
    </lineage>
</organism>
<sequence length="314" mass="35578">MDGTTNTASPILLPGEPMIPVSEDIIPTGEDWGYQLKWDGVRLLARIRPGSAELFSRRLLPKNSAYPELAALLSTLEEPCLLDGEAFVFDQGRQRPVFRRVLERERLRNPAVIAKAGAAEPVRYAVFDVLYSRGQDWRGRPYRERHEELLRLLPVKQERLFVTDLFTDGAGLWSWVEAQGWEGIVSKRLDSVYKEGKKHRDWLKKKTSIQEDVDIVGFTYNEGRLASLIMAFEGSYFGRVSLGLDEQQKRRLSTLPVRVPPPSGLPGPFPVLPPDLKRISLAWLLQPFRCRVTGLEVTDAGLLRHSKLVTLPIP</sequence>
<name>A0ACC7NVM0_9BACL</name>
<evidence type="ECO:0000313" key="1">
    <source>
        <dbReference type="EMBL" id="MFM9328768.1"/>
    </source>
</evidence>
<reference evidence="1" key="1">
    <citation type="submission" date="2024-12" db="EMBL/GenBank/DDBJ databases">
        <authorList>
            <person name="Wu N."/>
        </authorList>
    </citation>
    <scope>NUCLEOTIDE SEQUENCE</scope>
    <source>
        <strain evidence="1">P15</strain>
    </source>
</reference>
<comment type="caution">
    <text evidence="1">The sequence shown here is derived from an EMBL/GenBank/DDBJ whole genome shotgun (WGS) entry which is preliminary data.</text>
</comment>
<protein>
    <submittedName>
        <fullName evidence="1">DNA ligase</fullName>
    </submittedName>
</protein>
<gene>
    <name evidence="1" type="ORF">ACI1P1_10750</name>
</gene>
<dbReference type="Proteomes" id="UP001631969">
    <property type="component" value="Unassembled WGS sequence"/>
</dbReference>
<accession>A0ACC7NVM0</accession>
<keyword evidence="2" id="KW-1185">Reference proteome</keyword>
<evidence type="ECO:0000313" key="2">
    <source>
        <dbReference type="Proteomes" id="UP001631969"/>
    </source>
</evidence>